<feature type="compositionally biased region" description="Polar residues" evidence="1">
    <location>
        <begin position="94"/>
        <end position="103"/>
    </location>
</feature>
<dbReference type="AlphaFoldDB" id="A0AAV4VGA5"/>
<protein>
    <submittedName>
        <fullName evidence="2">Uncharacterized protein</fullName>
    </submittedName>
</protein>
<dbReference type="EMBL" id="BPLQ01012875">
    <property type="protein sequence ID" value="GIY68520.1"/>
    <property type="molecule type" value="Genomic_DNA"/>
</dbReference>
<proteinExistence type="predicted"/>
<keyword evidence="3" id="KW-1185">Reference proteome</keyword>
<evidence type="ECO:0000313" key="3">
    <source>
        <dbReference type="Proteomes" id="UP001054837"/>
    </source>
</evidence>
<comment type="caution">
    <text evidence="2">The sequence shown here is derived from an EMBL/GenBank/DDBJ whole genome shotgun (WGS) entry which is preliminary data.</text>
</comment>
<organism evidence="2 3">
    <name type="scientific">Caerostris darwini</name>
    <dbReference type="NCBI Taxonomy" id="1538125"/>
    <lineage>
        <taxon>Eukaryota</taxon>
        <taxon>Metazoa</taxon>
        <taxon>Ecdysozoa</taxon>
        <taxon>Arthropoda</taxon>
        <taxon>Chelicerata</taxon>
        <taxon>Arachnida</taxon>
        <taxon>Araneae</taxon>
        <taxon>Araneomorphae</taxon>
        <taxon>Entelegynae</taxon>
        <taxon>Araneoidea</taxon>
        <taxon>Araneidae</taxon>
        <taxon>Caerostris</taxon>
    </lineage>
</organism>
<feature type="region of interest" description="Disordered" evidence="1">
    <location>
        <begin position="94"/>
        <end position="142"/>
    </location>
</feature>
<evidence type="ECO:0000256" key="1">
    <source>
        <dbReference type="SAM" id="MobiDB-lite"/>
    </source>
</evidence>
<reference evidence="2 3" key="1">
    <citation type="submission" date="2021-06" db="EMBL/GenBank/DDBJ databases">
        <title>Caerostris darwini draft genome.</title>
        <authorList>
            <person name="Kono N."/>
            <person name="Arakawa K."/>
        </authorList>
    </citation>
    <scope>NUCLEOTIDE SEQUENCE [LARGE SCALE GENOMIC DNA]</scope>
</reference>
<name>A0AAV4VGA5_9ARAC</name>
<feature type="compositionally biased region" description="Basic residues" evidence="1">
    <location>
        <begin position="106"/>
        <end position="117"/>
    </location>
</feature>
<sequence length="142" mass="16559">MTARPDFRCSLFKREAFKLPRLISRGLCFQKEAYLKLFWDIRLSFAVSEYLVSVVSLLFKHAIKILIMCRVSSNFLFQNITDNSTAIFEYSNSSKMQQASFSLSRPKNKRRTEKKKKALDGRSSIHQWGAGTAVRDRRQRRG</sequence>
<gene>
    <name evidence="2" type="ORF">CDAR_398611</name>
</gene>
<dbReference type="Proteomes" id="UP001054837">
    <property type="component" value="Unassembled WGS sequence"/>
</dbReference>
<evidence type="ECO:0000313" key="2">
    <source>
        <dbReference type="EMBL" id="GIY68520.1"/>
    </source>
</evidence>
<accession>A0AAV4VGA5</accession>